<evidence type="ECO:0000256" key="1">
    <source>
        <dbReference type="ARBA" id="ARBA00000185"/>
    </source>
</evidence>
<comment type="similarity">
    <text evidence="2 9">Belongs to the type II topoisomerase GyrA/ParC subunit family.</text>
</comment>
<proteinExistence type="inferred from homology"/>
<dbReference type="RefSeq" id="WP_012036925.1">
    <property type="nucleotide sequence ID" value="NC_009464.1"/>
</dbReference>
<dbReference type="GO" id="GO:0003918">
    <property type="term" value="F:DNA topoisomerase type II (double strand cut, ATP-hydrolyzing) activity"/>
    <property type="evidence" value="ECO:0007669"/>
    <property type="project" value="UniProtKB-UniRule"/>
</dbReference>
<dbReference type="InterPro" id="IPR002205">
    <property type="entry name" value="Topo_IIA_dom_A"/>
</dbReference>
<dbReference type="AlphaFoldDB" id="Q0W7S4"/>
<dbReference type="Gene3D" id="3.90.199.10">
    <property type="entry name" value="Topoisomerase II, domain 5"/>
    <property type="match status" value="1"/>
</dbReference>
<comment type="miscellaneous">
    <text evidence="9">Few gyrases are as efficient as E.coli at forming negative supercoils. Not all organisms have 2 type II topoisomerases; in organisms with a single type II topoisomerase this enzyme also has to decatenate newly replicated chromosomes.</text>
</comment>
<dbReference type="NCBIfam" id="NF004043">
    <property type="entry name" value="PRK05560.1"/>
    <property type="match status" value="1"/>
</dbReference>
<dbReference type="KEGG" id="rci:RCIX58"/>
<keyword evidence="7 9" id="KW-0238">DNA-binding</keyword>
<dbReference type="Pfam" id="PF03989">
    <property type="entry name" value="DNA_gyraseA_C"/>
    <property type="match status" value="6"/>
</dbReference>
<dbReference type="Pfam" id="PF00521">
    <property type="entry name" value="DNA_topoisoIV"/>
    <property type="match status" value="1"/>
</dbReference>
<evidence type="ECO:0000256" key="5">
    <source>
        <dbReference type="ARBA" id="ARBA00022840"/>
    </source>
</evidence>
<dbReference type="GO" id="GO:0005694">
    <property type="term" value="C:chromosome"/>
    <property type="evidence" value="ECO:0007669"/>
    <property type="project" value="InterPro"/>
</dbReference>
<evidence type="ECO:0000256" key="9">
    <source>
        <dbReference type="HAMAP-Rule" id="MF_01897"/>
    </source>
</evidence>
<evidence type="ECO:0000259" key="10">
    <source>
        <dbReference type="PROSITE" id="PS52040"/>
    </source>
</evidence>
<evidence type="ECO:0000256" key="6">
    <source>
        <dbReference type="ARBA" id="ARBA00023029"/>
    </source>
</evidence>
<dbReference type="PANTHER" id="PTHR43493">
    <property type="entry name" value="DNA GYRASE/TOPOISOMERASE SUBUNIT A"/>
    <property type="match status" value="1"/>
</dbReference>
<keyword evidence="12" id="KW-1185">Reference proteome</keyword>
<reference evidence="11 12" key="1">
    <citation type="journal article" date="2006" name="Science">
        <title>Genome of rice cluster I archaea -- the key methane producers in the rice rhizosphere.</title>
        <authorList>
            <person name="Erkel C."/>
            <person name="Kube M."/>
            <person name="Reinhardt R."/>
            <person name="Liesack W."/>
        </authorList>
    </citation>
    <scope>NUCLEOTIDE SEQUENCE [LARGE SCALE GENOMIC DNA]</scope>
    <source>
        <strain evidence="12">DSM 22066 / NBRC 105507 / MRE50</strain>
    </source>
</reference>
<dbReference type="InterPro" id="IPR035516">
    <property type="entry name" value="Gyrase/topoIV_suA_C"/>
</dbReference>
<protein>
    <recommendedName>
        <fullName evidence="9">DNA gyrase subunit A</fullName>
        <ecNumber evidence="9">5.6.2.2</ecNumber>
    </recommendedName>
</protein>
<sequence length="826" mass="91726">MADEKQPQPQSPQQQQTQETLLPVQIEEEMKRSYIDYAMSVIVGRALPDVRDGLKPVHRRCLYGMYELGNTHDKPYKKSARVVGDVMGKYHPHGDAAIYDTIVRMAQDFSLRYTLVDGQGNFGSIDGDGAAAMRYTEVRLERIAEEILADLDKETVDFAPNFDETLKEPVVLPARLPNLLINGSSGIAVGMATNIPPHNLGEIVDGTIAVIDNPEIEPIELLNYVKGPDFPTAGFIYGKEGIKEAYLTGRGSIRMRAKAEIVDENGKMSIIVTEIPYMVNKARLIESIADLVKDKKIEGISDLRDESDRDGMRIVIELKKAANANVILNQLFKHTQMESTFGVNNIALVDNTPMTLSLKETIGYFIKHRQEVVTRRSQFELKKAQAREHILAGLLIALTNIDDFVRIIRGSANADEAKATLMEKYGLSDEQSRAILDMRLARLTALERQKIDDERADLIKEIAHLNEVLASPQMVLDIIKAELLDMKAKYGDERRTKIVESAGEIVDEDLIPVENVVVTISNTGYIKRMPVDTYRTQRRGGVGIVGMETKEEDFVVDLFVASTHDNILFFSNKGKVYSLKVYEIPPAASRQARGKAIINLINIEPGEAINAMIPIKTFDDQHFLVMCTREGTIKKTALSAFQNIRSTGIIAIGLESGDELISVKMTNGSQEVLIATRNGKCNRFSESEVRTMGRPAMGVIGIRLTENDKVIAMEIVSPGQSVLTICENGFGKRTPIEEYTAHHRGGQGMINIKTTLRNGAVVAVISVMPDDQIVIASKEGMMTRMNVTDIPEIGRNTQGVRVMKMRPEDSVVAVARLVSEKKEDEI</sequence>
<dbReference type="GO" id="GO:0005524">
    <property type="term" value="F:ATP binding"/>
    <property type="evidence" value="ECO:0007669"/>
    <property type="project" value="UniProtKB-UniRule"/>
</dbReference>
<dbReference type="InterPro" id="IPR006691">
    <property type="entry name" value="GyrA/parC_rep"/>
</dbReference>
<comment type="catalytic activity">
    <reaction evidence="1 9">
        <text>ATP-dependent breakage, passage and rejoining of double-stranded DNA.</text>
        <dbReference type="EC" id="5.6.2.2"/>
    </reaction>
</comment>
<evidence type="ECO:0000313" key="11">
    <source>
        <dbReference type="EMBL" id="CAJ35569.1"/>
    </source>
</evidence>
<feature type="short sequence motif" description="GyrA-box" evidence="9">
    <location>
        <begin position="537"/>
        <end position="543"/>
    </location>
</feature>
<dbReference type="InterPro" id="IPR013757">
    <property type="entry name" value="Topo_IIA_A_a_sf"/>
</dbReference>
<dbReference type="FunFam" id="2.120.10.90:FF:000004">
    <property type="entry name" value="DNA gyrase subunit A"/>
    <property type="match status" value="1"/>
</dbReference>
<gene>
    <name evidence="9 11" type="primary">gyrA</name>
    <name evidence="11" type="ORF">RCIX58</name>
</gene>
<dbReference type="NCBIfam" id="NF004044">
    <property type="entry name" value="PRK05561.1"/>
    <property type="match status" value="1"/>
</dbReference>
<dbReference type="GO" id="GO:0005737">
    <property type="term" value="C:cytoplasm"/>
    <property type="evidence" value="ECO:0007669"/>
    <property type="project" value="UniProtKB-SubCell"/>
</dbReference>
<dbReference type="SUPFAM" id="SSF56719">
    <property type="entry name" value="Type II DNA topoisomerase"/>
    <property type="match status" value="1"/>
</dbReference>
<keyword evidence="6 9" id="KW-0799">Topoisomerase</keyword>
<dbReference type="GeneID" id="5143546"/>
<evidence type="ECO:0000256" key="8">
    <source>
        <dbReference type="ARBA" id="ARBA00023235"/>
    </source>
</evidence>
<comment type="function">
    <text evidence="9">A type II topoisomerase that negatively supercoils closed circular double-stranded (ds) DNA in an ATP-dependent manner to modulate DNA topology and maintain chromosomes in an underwound state. Negative supercoiling favors strand separation, and DNA replication, transcription, recombination and repair, all of which involve strand separation. Also able to catalyze the interconversion of other topological isomers of dsDNA rings, including catenanes and knotted rings. Type II topoisomerases break and join 2 DNA strands simultaneously in an ATP-dependent manner.</text>
</comment>
<dbReference type="InterPro" id="IPR005743">
    <property type="entry name" value="GyrA"/>
</dbReference>
<name>Q0W7S4_METAR</name>
<keyword evidence="3 9" id="KW-0963">Cytoplasm</keyword>
<dbReference type="GO" id="GO:0003677">
    <property type="term" value="F:DNA binding"/>
    <property type="evidence" value="ECO:0007669"/>
    <property type="project" value="UniProtKB-UniRule"/>
</dbReference>
<organism evidence="11 12">
    <name type="scientific">Methanocella arvoryzae (strain DSM 22066 / NBRC 105507 / MRE50)</name>
    <dbReference type="NCBI Taxonomy" id="351160"/>
    <lineage>
        <taxon>Archaea</taxon>
        <taxon>Methanobacteriati</taxon>
        <taxon>Methanobacteriota</taxon>
        <taxon>Stenosarchaea group</taxon>
        <taxon>Methanomicrobia</taxon>
        <taxon>Methanocellales</taxon>
        <taxon>Methanocellaceae</taxon>
        <taxon>Methanocella</taxon>
    </lineage>
</organism>
<dbReference type="Proteomes" id="UP000000663">
    <property type="component" value="Chromosome"/>
</dbReference>
<evidence type="ECO:0000313" key="12">
    <source>
        <dbReference type="Proteomes" id="UP000000663"/>
    </source>
</evidence>
<evidence type="ECO:0000256" key="4">
    <source>
        <dbReference type="ARBA" id="ARBA00022741"/>
    </source>
</evidence>
<comment type="subunit">
    <text evidence="9">Heterotetramer, composed of two GyrA and two GyrB chains. In the heterotetramer, GyrA contains the active site tyrosine that forms a transient covalent intermediate with DNA, while GyrB binds cofactors and catalyzes ATP hydrolysis.</text>
</comment>
<dbReference type="PATRIC" id="fig|351160.9.peg.2669"/>
<dbReference type="OrthoDB" id="371943at2157"/>
<dbReference type="HAMAP" id="MF_01897">
    <property type="entry name" value="GyrA"/>
    <property type="match status" value="1"/>
</dbReference>
<dbReference type="GO" id="GO:0006261">
    <property type="term" value="P:DNA-templated DNA replication"/>
    <property type="evidence" value="ECO:0007669"/>
    <property type="project" value="UniProtKB-UniRule"/>
</dbReference>
<dbReference type="GO" id="GO:0009330">
    <property type="term" value="C:DNA topoisomerase type II (double strand cut, ATP-hydrolyzing) complex"/>
    <property type="evidence" value="ECO:0007669"/>
    <property type="project" value="TreeGrafter"/>
</dbReference>
<dbReference type="InterPro" id="IPR050220">
    <property type="entry name" value="Type_II_DNA_Topoisomerases"/>
</dbReference>
<dbReference type="CDD" id="cd00187">
    <property type="entry name" value="TOP4c"/>
    <property type="match status" value="1"/>
</dbReference>
<dbReference type="FunFam" id="1.10.268.10:FF:000001">
    <property type="entry name" value="DNA gyrase subunit A"/>
    <property type="match status" value="1"/>
</dbReference>
<dbReference type="GO" id="GO:0006265">
    <property type="term" value="P:DNA topological change"/>
    <property type="evidence" value="ECO:0007669"/>
    <property type="project" value="UniProtKB-UniRule"/>
</dbReference>
<feature type="active site" description="O-(5'-phospho-DNA)-tyrosine intermediate" evidence="9">
    <location>
        <position position="135"/>
    </location>
</feature>
<evidence type="ECO:0000256" key="2">
    <source>
        <dbReference type="ARBA" id="ARBA00008263"/>
    </source>
</evidence>
<comment type="subcellular location">
    <subcellularLocation>
        <location evidence="9">Cytoplasm</location>
    </subcellularLocation>
</comment>
<keyword evidence="5 9" id="KW-0067">ATP-binding</keyword>
<dbReference type="PANTHER" id="PTHR43493:SF5">
    <property type="entry name" value="DNA GYRASE SUBUNIT A, CHLOROPLASTIC_MITOCHONDRIAL"/>
    <property type="match status" value="1"/>
</dbReference>
<dbReference type="STRING" id="351160.RCIX58"/>
<evidence type="ECO:0000256" key="3">
    <source>
        <dbReference type="ARBA" id="ARBA00022490"/>
    </source>
</evidence>
<dbReference type="eggNOG" id="arCOG04367">
    <property type="taxonomic scope" value="Archaea"/>
</dbReference>
<dbReference type="FunFam" id="3.30.1360.40:FF:000002">
    <property type="entry name" value="DNA gyrase subunit A"/>
    <property type="match status" value="1"/>
</dbReference>
<dbReference type="Gene3D" id="3.30.1360.40">
    <property type="match status" value="1"/>
</dbReference>
<evidence type="ECO:0000256" key="7">
    <source>
        <dbReference type="ARBA" id="ARBA00023125"/>
    </source>
</evidence>
<dbReference type="SMART" id="SM00434">
    <property type="entry name" value="TOP4c"/>
    <property type="match status" value="1"/>
</dbReference>
<keyword evidence="8 9" id="KW-0413">Isomerase</keyword>
<dbReference type="NCBIfam" id="TIGR01063">
    <property type="entry name" value="gyrA"/>
    <property type="match status" value="1"/>
</dbReference>
<dbReference type="PROSITE" id="PS52040">
    <property type="entry name" value="TOPO_IIA"/>
    <property type="match status" value="1"/>
</dbReference>
<dbReference type="Gene3D" id="2.120.10.90">
    <property type="entry name" value="DNA gyrase/topoisomerase IV, subunit A, C-terminal"/>
    <property type="match status" value="1"/>
</dbReference>
<accession>Q0W7S4</accession>
<dbReference type="Gene3D" id="1.10.268.10">
    <property type="entry name" value="Topoisomerase, domain 3"/>
    <property type="match status" value="1"/>
</dbReference>
<dbReference type="InterPro" id="IPR013760">
    <property type="entry name" value="Topo_IIA-like_dom_sf"/>
</dbReference>
<feature type="domain" description="Topo IIA-type catalytic" evidence="10">
    <location>
        <begin position="47"/>
        <end position="510"/>
    </location>
</feature>
<dbReference type="EMBL" id="AM114193">
    <property type="protein sequence ID" value="CAJ35569.1"/>
    <property type="molecule type" value="Genomic_DNA"/>
</dbReference>
<dbReference type="EC" id="5.6.2.2" evidence="9"/>
<keyword evidence="4 9" id="KW-0547">Nucleotide-binding</keyword>
<dbReference type="FunFam" id="3.90.199.10:FF:000001">
    <property type="entry name" value="DNA gyrase subunit A"/>
    <property type="match status" value="1"/>
</dbReference>
<dbReference type="SUPFAM" id="SSF101904">
    <property type="entry name" value="GyrA/ParC C-terminal domain-like"/>
    <property type="match status" value="1"/>
</dbReference>
<dbReference type="InterPro" id="IPR013758">
    <property type="entry name" value="Topo_IIA_A/C_ab"/>
</dbReference>